<proteinExistence type="predicted"/>
<evidence type="ECO:0000313" key="2">
    <source>
        <dbReference type="EMBL" id="SVC22003.1"/>
    </source>
</evidence>
<feature type="compositionally biased region" description="Gly residues" evidence="1">
    <location>
        <begin position="8"/>
        <end position="20"/>
    </location>
</feature>
<reference evidence="2" key="1">
    <citation type="submission" date="2018-05" db="EMBL/GenBank/DDBJ databases">
        <authorList>
            <person name="Lanie J.A."/>
            <person name="Ng W.-L."/>
            <person name="Kazmierczak K.M."/>
            <person name="Andrzejewski T.M."/>
            <person name="Davidsen T.M."/>
            <person name="Wayne K.J."/>
            <person name="Tettelin H."/>
            <person name="Glass J.I."/>
            <person name="Rusch D."/>
            <person name="Podicherti R."/>
            <person name="Tsui H.-C.T."/>
            <person name="Winkler M.E."/>
        </authorList>
    </citation>
    <scope>NUCLEOTIDE SEQUENCE</scope>
</reference>
<sequence>MTILAQTSGGGSYLGFDQGGGGSTLPTGALTFLGVVEDEVEEEELPTFEEAEEDLEDLPFDTGAVR</sequence>
<accession>A0A382KEX8</accession>
<dbReference type="AlphaFoldDB" id="A0A382KEX8"/>
<feature type="region of interest" description="Disordered" evidence="1">
    <location>
        <begin position="1"/>
        <end position="20"/>
    </location>
</feature>
<protein>
    <submittedName>
        <fullName evidence="2">Uncharacterized protein</fullName>
    </submittedName>
</protein>
<feature type="region of interest" description="Disordered" evidence="1">
    <location>
        <begin position="42"/>
        <end position="66"/>
    </location>
</feature>
<gene>
    <name evidence="2" type="ORF">METZ01_LOCUS274857</name>
</gene>
<dbReference type="EMBL" id="UINC01079726">
    <property type="protein sequence ID" value="SVC22003.1"/>
    <property type="molecule type" value="Genomic_DNA"/>
</dbReference>
<evidence type="ECO:0000256" key="1">
    <source>
        <dbReference type="SAM" id="MobiDB-lite"/>
    </source>
</evidence>
<organism evidence="2">
    <name type="scientific">marine metagenome</name>
    <dbReference type="NCBI Taxonomy" id="408172"/>
    <lineage>
        <taxon>unclassified sequences</taxon>
        <taxon>metagenomes</taxon>
        <taxon>ecological metagenomes</taxon>
    </lineage>
</organism>
<feature type="compositionally biased region" description="Acidic residues" evidence="1">
    <location>
        <begin position="42"/>
        <end position="59"/>
    </location>
</feature>
<name>A0A382KEX8_9ZZZZ</name>